<reference evidence="1 2" key="1">
    <citation type="submission" date="2019-10" db="EMBL/GenBank/DDBJ databases">
        <authorList>
            <person name="Palmer J.M."/>
        </authorList>
    </citation>
    <scope>NUCLEOTIDE SEQUENCE [LARGE SCALE GENOMIC DNA]</scope>
    <source>
        <strain evidence="1 2">TWF506</strain>
    </source>
</reference>
<sequence>MIIDSPESISIPMDDDIQDLDSISKAKTMRSYGPRVRKCNKERAPDFSSICGYLGHEMIKCKSGKCFIRLIWNLQMILEPFLPSSSNSIPYSAALPGLKWY</sequence>
<gene>
    <name evidence="1" type="ORF">TWF506_007302</name>
</gene>
<evidence type="ECO:0000313" key="1">
    <source>
        <dbReference type="EMBL" id="KAK6514944.1"/>
    </source>
</evidence>
<evidence type="ECO:0000313" key="2">
    <source>
        <dbReference type="Proteomes" id="UP001307849"/>
    </source>
</evidence>
<name>A0AAN8PHD4_9PEZI</name>
<dbReference type="EMBL" id="JAVHJM010000004">
    <property type="protein sequence ID" value="KAK6514944.1"/>
    <property type="molecule type" value="Genomic_DNA"/>
</dbReference>
<proteinExistence type="predicted"/>
<dbReference type="Proteomes" id="UP001307849">
    <property type="component" value="Unassembled WGS sequence"/>
</dbReference>
<organism evidence="1 2">
    <name type="scientific">Arthrobotrys conoides</name>
    <dbReference type="NCBI Taxonomy" id="74498"/>
    <lineage>
        <taxon>Eukaryota</taxon>
        <taxon>Fungi</taxon>
        <taxon>Dikarya</taxon>
        <taxon>Ascomycota</taxon>
        <taxon>Pezizomycotina</taxon>
        <taxon>Orbiliomycetes</taxon>
        <taxon>Orbiliales</taxon>
        <taxon>Orbiliaceae</taxon>
        <taxon>Arthrobotrys</taxon>
    </lineage>
</organism>
<keyword evidence="2" id="KW-1185">Reference proteome</keyword>
<dbReference type="AlphaFoldDB" id="A0AAN8PHD4"/>
<protein>
    <submittedName>
        <fullName evidence="1">Uncharacterized protein</fullName>
    </submittedName>
</protein>
<accession>A0AAN8PHD4</accession>
<comment type="caution">
    <text evidence="1">The sequence shown here is derived from an EMBL/GenBank/DDBJ whole genome shotgun (WGS) entry which is preliminary data.</text>
</comment>